<dbReference type="PRINTS" id="PR00465">
    <property type="entry name" value="EP450IV"/>
</dbReference>
<dbReference type="EMBL" id="BAAAYU010000001">
    <property type="protein sequence ID" value="GAA3625148.1"/>
    <property type="molecule type" value="Genomic_DNA"/>
</dbReference>
<keyword evidence="2" id="KW-0349">Heme</keyword>
<gene>
    <name evidence="7" type="ORF">GCM10022200_04350</name>
</gene>
<evidence type="ECO:0000256" key="4">
    <source>
        <dbReference type="ARBA" id="ARBA00023002"/>
    </source>
</evidence>
<reference evidence="8" key="1">
    <citation type="journal article" date="2019" name="Int. J. Syst. Evol. Microbiol.">
        <title>The Global Catalogue of Microorganisms (GCM) 10K type strain sequencing project: providing services to taxonomists for standard genome sequencing and annotation.</title>
        <authorList>
            <consortium name="The Broad Institute Genomics Platform"/>
            <consortium name="The Broad Institute Genome Sequencing Center for Infectious Disease"/>
            <person name="Wu L."/>
            <person name="Ma J."/>
        </authorList>
    </citation>
    <scope>NUCLEOTIDE SEQUENCE [LARGE SCALE GENOMIC DNA]</scope>
    <source>
        <strain evidence="8">JCM 16544</strain>
    </source>
</reference>
<evidence type="ECO:0000313" key="7">
    <source>
        <dbReference type="EMBL" id="GAA3625148.1"/>
    </source>
</evidence>
<dbReference type="RefSeq" id="WP_344736218.1">
    <property type="nucleotide sequence ID" value="NZ_BAAAYU010000001.1"/>
</dbReference>
<evidence type="ECO:0000256" key="1">
    <source>
        <dbReference type="ARBA" id="ARBA00010617"/>
    </source>
</evidence>
<dbReference type="InterPro" id="IPR036396">
    <property type="entry name" value="Cyt_P450_sf"/>
</dbReference>
<dbReference type="PANTHER" id="PTHR24286">
    <property type="entry name" value="CYTOCHROME P450 26"/>
    <property type="match status" value="1"/>
</dbReference>
<keyword evidence="6" id="KW-0503">Monooxygenase</keyword>
<dbReference type="InterPro" id="IPR002403">
    <property type="entry name" value="Cyt_P450_E_grp-IV"/>
</dbReference>
<protein>
    <submittedName>
        <fullName evidence="7">Cytochrome P450</fullName>
    </submittedName>
</protein>
<dbReference type="InterPro" id="IPR001128">
    <property type="entry name" value="Cyt_P450"/>
</dbReference>
<dbReference type="PANTHER" id="PTHR24286:SF384">
    <property type="entry name" value="P450, PUTATIVE (EUROFUNG)-RELATED"/>
    <property type="match status" value="1"/>
</dbReference>
<evidence type="ECO:0000256" key="2">
    <source>
        <dbReference type="ARBA" id="ARBA00022617"/>
    </source>
</evidence>
<evidence type="ECO:0000256" key="6">
    <source>
        <dbReference type="ARBA" id="ARBA00023033"/>
    </source>
</evidence>
<keyword evidence="5" id="KW-0408">Iron</keyword>
<proteinExistence type="inferred from homology"/>
<evidence type="ECO:0000313" key="8">
    <source>
        <dbReference type="Proteomes" id="UP001501697"/>
    </source>
</evidence>
<dbReference type="Pfam" id="PF00067">
    <property type="entry name" value="p450"/>
    <property type="match status" value="1"/>
</dbReference>
<keyword evidence="4" id="KW-0560">Oxidoreductase</keyword>
<dbReference type="Gene3D" id="1.10.630.10">
    <property type="entry name" value="Cytochrome P450"/>
    <property type="match status" value="1"/>
</dbReference>
<evidence type="ECO:0000256" key="3">
    <source>
        <dbReference type="ARBA" id="ARBA00022723"/>
    </source>
</evidence>
<accession>A0ABP7A566</accession>
<comment type="caution">
    <text evidence="7">The sequence shown here is derived from an EMBL/GenBank/DDBJ whole genome shotgun (WGS) entry which is preliminary data.</text>
</comment>
<dbReference type="Proteomes" id="UP001501697">
    <property type="component" value="Unassembled WGS sequence"/>
</dbReference>
<dbReference type="SUPFAM" id="SSF48264">
    <property type="entry name" value="Cytochrome P450"/>
    <property type="match status" value="1"/>
</dbReference>
<keyword evidence="8" id="KW-1185">Reference proteome</keyword>
<evidence type="ECO:0000256" key="5">
    <source>
        <dbReference type="ARBA" id="ARBA00023004"/>
    </source>
</evidence>
<keyword evidence="3" id="KW-0479">Metal-binding</keyword>
<name>A0ABP7A566_9MICO</name>
<comment type="similarity">
    <text evidence="1">Belongs to the cytochrome P450 family.</text>
</comment>
<organism evidence="7 8">
    <name type="scientific">Microbacterium awajiense</name>
    <dbReference type="NCBI Taxonomy" id="415214"/>
    <lineage>
        <taxon>Bacteria</taxon>
        <taxon>Bacillati</taxon>
        <taxon>Actinomycetota</taxon>
        <taxon>Actinomycetes</taxon>
        <taxon>Micrococcales</taxon>
        <taxon>Microbacteriaceae</taxon>
        <taxon>Microbacterium</taxon>
    </lineage>
</organism>
<sequence>MTPLPLPPGRFGLPWLGETLAIVKSNHGFYTDRVAKYGPIFKTRLFGNDFVVFSGHEAFHRFATDPRIERGDADPITAEAMFRNSLALIDGVEHRTRKTLMLRGIGYRSAIEAYMPRMQQLIQSMVDAWAAAEQPRAILPDLQLFSARLTGELYTGDRSEEAAHEINDAAAAVRGAFMALPVPLPWTAYGRAQNGRNRLERIVEDAIARHVDAPGEYDDVTSRMVLAAREAGIPVETLSGDLRHLIFASQGGYFVPLTLVTMILGQHPEIRERARAEVLAVAPDGDVTMDQVERMPYLESISKELRRYFAMNSATFFGRVKEEIEVGGYRIPAGWAAAGGIHVTMRNPDVFADPDTFDPDRFEASREAALAPGSYVPHGDGQATHHRCPGENIVTVAVAQYLVLLLRRLEWSIPAQDLSLTNELFPLPASGLSVAFREHAPAPTGGAT</sequence>